<organism evidence="14 15">
    <name type="scientific">Marinobacterium marinum</name>
    <dbReference type="NCBI Taxonomy" id="2756129"/>
    <lineage>
        <taxon>Bacteria</taxon>
        <taxon>Pseudomonadati</taxon>
        <taxon>Pseudomonadota</taxon>
        <taxon>Gammaproteobacteria</taxon>
        <taxon>Oceanospirillales</taxon>
        <taxon>Oceanospirillaceae</taxon>
        <taxon>Marinobacterium</taxon>
    </lineage>
</organism>
<dbReference type="PANTHER" id="PTHR47529">
    <property type="entry name" value="PEPTIDYL-PROLYL CIS-TRANS ISOMERASE D"/>
    <property type="match status" value="1"/>
</dbReference>
<dbReference type="InterPro" id="IPR052029">
    <property type="entry name" value="PpiD_chaperone"/>
</dbReference>
<proteinExistence type="inferred from homology"/>
<evidence type="ECO:0000256" key="2">
    <source>
        <dbReference type="ARBA" id="ARBA00022475"/>
    </source>
</evidence>
<accession>A0A7W1WXE0</accession>
<keyword evidence="6 12" id="KW-0472">Membrane</keyword>
<dbReference type="GO" id="GO:0003755">
    <property type="term" value="F:peptidyl-prolyl cis-trans isomerase activity"/>
    <property type="evidence" value="ECO:0007669"/>
    <property type="project" value="UniProtKB-KW"/>
</dbReference>
<keyword evidence="11" id="KW-0697">Rotamase</keyword>
<dbReference type="EMBL" id="JACEMT010000041">
    <property type="protein sequence ID" value="MBA4501995.1"/>
    <property type="molecule type" value="Genomic_DNA"/>
</dbReference>
<evidence type="ECO:0000256" key="9">
    <source>
        <dbReference type="ARBA" id="ARBA00040743"/>
    </source>
</evidence>
<keyword evidence="5 12" id="KW-1133">Transmembrane helix</keyword>
<protein>
    <recommendedName>
        <fullName evidence="9">Periplasmic chaperone PpiD</fullName>
    </recommendedName>
    <alternativeName>
        <fullName evidence="10">Periplasmic folding chaperone</fullName>
    </alternativeName>
</protein>
<feature type="transmembrane region" description="Helical" evidence="12">
    <location>
        <begin position="12"/>
        <end position="30"/>
    </location>
</feature>
<dbReference type="SUPFAM" id="SSF54534">
    <property type="entry name" value="FKBP-like"/>
    <property type="match status" value="1"/>
</dbReference>
<dbReference type="InterPro" id="IPR046357">
    <property type="entry name" value="PPIase_dom_sf"/>
</dbReference>
<evidence type="ECO:0000256" key="1">
    <source>
        <dbReference type="ARBA" id="ARBA00004382"/>
    </source>
</evidence>
<dbReference type="PANTHER" id="PTHR47529:SF1">
    <property type="entry name" value="PERIPLASMIC CHAPERONE PPID"/>
    <property type="match status" value="1"/>
</dbReference>
<keyword evidence="4 12" id="KW-0812">Transmembrane</keyword>
<keyword evidence="15" id="KW-1185">Reference proteome</keyword>
<comment type="similarity">
    <text evidence="8">Belongs to the PpiD chaperone family.</text>
</comment>
<evidence type="ECO:0000256" key="11">
    <source>
        <dbReference type="PROSITE-ProRule" id="PRU00278"/>
    </source>
</evidence>
<dbReference type="GO" id="GO:0005886">
    <property type="term" value="C:plasma membrane"/>
    <property type="evidence" value="ECO:0007669"/>
    <property type="project" value="UniProtKB-SubCell"/>
</dbReference>
<evidence type="ECO:0000256" key="7">
    <source>
        <dbReference type="ARBA" id="ARBA00023186"/>
    </source>
</evidence>
<evidence type="ECO:0000256" key="12">
    <source>
        <dbReference type="SAM" id="Phobius"/>
    </source>
</evidence>
<dbReference type="PROSITE" id="PS50198">
    <property type="entry name" value="PPIC_PPIASE_2"/>
    <property type="match status" value="1"/>
</dbReference>
<sequence length="627" mass="68898">MLQTIRENSQGIIAKVIVGLIIVTFALFGVESLIGLANSEKAPAEVNGKEISNIELQRETELQRRQILSQMGEDADPAAIDEVGLRRSVLDNLINREILLQSAEGQGLYVSDQIIDQLLVADPGFQGADGRFDRNQFEATLRSVGLTPLMYRDQLRKALLMAQERNAYSLSAFATPVQAERLAKLAAQTRDVDWVRFSLEDELAQVEVGQDQLQARYDENPQRFMTTEQVVLSYIELNQADFVNPDAVSESDVRSAYEQELARFQAAEERQAAHILFEFGEGSEADIQALAESVRERIQAGELSFADAAAEYSADVGSAGNGGELGFNGRGIFAGPFEDTLFAMQAGELSEPVRTEFGYHLIQLTEVRETAAPTFEERLPVLKAELAAAEAEAGYVEALDRLADLSFSAADLQVPAEELELEIKQTAPFAQTGGDTALTSNPKVLRAAFSNDLLNEQLNSAPIELSREHAVVIRVHEKIPARQQSLDEVKSILVAELKQEQAVEGLKERAEALVENLSAGEALTDLDSSLVWSSAEAVTRDAGSMPLELNRAAFELARPEENKSILEAVELNGGDYAVLRVRAVHDPEQVDEQLTQQLQKSLDMRQAETAFRARVQDLNAAAEVERN</sequence>
<evidence type="ECO:0000313" key="14">
    <source>
        <dbReference type="EMBL" id="MBA4501995.1"/>
    </source>
</evidence>
<evidence type="ECO:0000256" key="4">
    <source>
        <dbReference type="ARBA" id="ARBA00022692"/>
    </source>
</evidence>
<evidence type="ECO:0000256" key="6">
    <source>
        <dbReference type="ARBA" id="ARBA00023136"/>
    </source>
</evidence>
<keyword evidence="2" id="KW-1003">Cell membrane</keyword>
<reference evidence="14 15" key="1">
    <citation type="submission" date="2020-07" db="EMBL/GenBank/DDBJ databases">
        <title>Bacterium isolated from marien macroalgae.</title>
        <authorList>
            <person name="Zhu K."/>
            <person name="Lu D."/>
            <person name="Du Z."/>
        </authorList>
    </citation>
    <scope>NUCLEOTIDE SEQUENCE [LARGE SCALE GENOMIC DNA]</scope>
    <source>
        <strain evidence="14 15">3-1745</strain>
    </source>
</reference>
<evidence type="ECO:0000256" key="5">
    <source>
        <dbReference type="ARBA" id="ARBA00022989"/>
    </source>
</evidence>
<dbReference type="InterPro" id="IPR000297">
    <property type="entry name" value="PPIase_PpiC"/>
</dbReference>
<dbReference type="Pfam" id="PF00639">
    <property type="entry name" value="Rotamase"/>
    <property type="match status" value="1"/>
</dbReference>
<dbReference type="InterPro" id="IPR023058">
    <property type="entry name" value="PPIase_PpiC_CS"/>
</dbReference>
<name>A0A7W1WXE0_9GAMM</name>
<evidence type="ECO:0000256" key="8">
    <source>
        <dbReference type="ARBA" id="ARBA00038408"/>
    </source>
</evidence>
<evidence type="ECO:0000313" key="15">
    <source>
        <dbReference type="Proteomes" id="UP000538931"/>
    </source>
</evidence>
<keyword evidence="3" id="KW-0997">Cell inner membrane</keyword>
<keyword evidence="7" id="KW-0143">Chaperone</keyword>
<dbReference type="RefSeq" id="WP_181738365.1">
    <property type="nucleotide sequence ID" value="NZ_JACEMT010000041.1"/>
</dbReference>
<comment type="subcellular location">
    <subcellularLocation>
        <location evidence="1">Cell inner membrane</location>
        <topology evidence="1">Single-pass type II membrane protein</topology>
        <orientation evidence="1">Periplasmic side</orientation>
    </subcellularLocation>
</comment>
<dbReference type="PROSITE" id="PS01096">
    <property type="entry name" value="PPIC_PPIASE_1"/>
    <property type="match status" value="1"/>
</dbReference>
<feature type="domain" description="PpiC" evidence="13">
    <location>
        <begin position="267"/>
        <end position="366"/>
    </location>
</feature>
<evidence type="ECO:0000256" key="3">
    <source>
        <dbReference type="ARBA" id="ARBA00022519"/>
    </source>
</evidence>
<dbReference type="Gene3D" id="3.10.50.40">
    <property type="match status" value="1"/>
</dbReference>
<dbReference type="Pfam" id="PF13624">
    <property type="entry name" value="SurA_N_3"/>
    <property type="match status" value="1"/>
</dbReference>
<evidence type="ECO:0000256" key="10">
    <source>
        <dbReference type="ARBA" id="ARBA00042775"/>
    </source>
</evidence>
<keyword evidence="11" id="KW-0413">Isomerase</keyword>
<dbReference type="InterPro" id="IPR027304">
    <property type="entry name" value="Trigger_fact/SurA_dom_sf"/>
</dbReference>
<dbReference type="SUPFAM" id="SSF109998">
    <property type="entry name" value="Triger factor/SurA peptide-binding domain-like"/>
    <property type="match status" value="1"/>
</dbReference>
<comment type="caution">
    <text evidence="14">The sequence shown here is derived from an EMBL/GenBank/DDBJ whole genome shotgun (WGS) entry which is preliminary data.</text>
</comment>
<gene>
    <name evidence="14" type="ORF">H1S06_06395</name>
</gene>
<evidence type="ECO:0000259" key="13">
    <source>
        <dbReference type="PROSITE" id="PS50198"/>
    </source>
</evidence>
<dbReference type="Proteomes" id="UP000538931">
    <property type="component" value="Unassembled WGS sequence"/>
</dbReference>
<dbReference type="AlphaFoldDB" id="A0A7W1WXE0"/>
<dbReference type="Gene3D" id="1.10.4030.10">
    <property type="entry name" value="Porin chaperone SurA, peptide-binding domain"/>
    <property type="match status" value="1"/>
</dbReference>